<dbReference type="GO" id="GO:0005737">
    <property type="term" value="C:cytoplasm"/>
    <property type="evidence" value="ECO:0007669"/>
    <property type="project" value="TreeGrafter"/>
</dbReference>
<evidence type="ECO:0000313" key="8">
    <source>
        <dbReference type="EMBL" id="CAB4783984.1"/>
    </source>
</evidence>
<gene>
    <name evidence="8" type="ORF">UFOPK2975_00089</name>
</gene>
<dbReference type="GO" id="GO:0009116">
    <property type="term" value="P:nucleoside metabolic process"/>
    <property type="evidence" value="ECO:0007669"/>
    <property type="project" value="InterPro"/>
</dbReference>
<name>A0A6J6WKV3_9ZZZZ</name>
<dbReference type="InterPro" id="IPR000845">
    <property type="entry name" value="Nucleoside_phosphorylase_d"/>
</dbReference>
<evidence type="ECO:0000259" key="7">
    <source>
        <dbReference type="Pfam" id="PF01048"/>
    </source>
</evidence>
<evidence type="ECO:0000256" key="3">
    <source>
        <dbReference type="ARBA" id="ARBA00011886"/>
    </source>
</evidence>
<dbReference type="EC" id="2.4.2.1" evidence="3"/>
<reference evidence="8" key="1">
    <citation type="submission" date="2020-05" db="EMBL/GenBank/DDBJ databases">
        <authorList>
            <person name="Chiriac C."/>
            <person name="Salcher M."/>
            <person name="Ghai R."/>
            <person name="Kavagutti S V."/>
        </authorList>
    </citation>
    <scope>NUCLEOTIDE SEQUENCE</scope>
</reference>
<dbReference type="UniPathway" id="UPA00606"/>
<dbReference type="NCBIfam" id="TIGR01697">
    <property type="entry name" value="PNPH-PUNA-XAPA"/>
    <property type="match status" value="1"/>
</dbReference>
<protein>
    <recommendedName>
        <fullName evidence="3">purine-nucleoside phosphorylase</fullName>
        <ecNumber evidence="3">2.4.2.1</ecNumber>
    </recommendedName>
    <alternativeName>
        <fullName evidence="6">Inosine-guanosine phosphorylase</fullName>
    </alternativeName>
</protein>
<dbReference type="Gene3D" id="3.40.50.1580">
    <property type="entry name" value="Nucleoside phosphorylase domain"/>
    <property type="match status" value="1"/>
</dbReference>
<comment type="similarity">
    <text evidence="2">Belongs to the PNP/MTAP phosphorylase family.</text>
</comment>
<dbReference type="GO" id="GO:0004731">
    <property type="term" value="F:purine-nucleoside phosphorylase activity"/>
    <property type="evidence" value="ECO:0007669"/>
    <property type="project" value="UniProtKB-EC"/>
</dbReference>
<dbReference type="Pfam" id="PF01048">
    <property type="entry name" value="PNP_UDP_1"/>
    <property type="match status" value="1"/>
</dbReference>
<organism evidence="8">
    <name type="scientific">freshwater metagenome</name>
    <dbReference type="NCBI Taxonomy" id="449393"/>
    <lineage>
        <taxon>unclassified sequences</taxon>
        <taxon>metagenomes</taxon>
        <taxon>ecological metagenomes</taxon>
    </lineage>
</organism>
<dbReference type="AlphaFoldDB" id="A0A6J6WKV3"/>
<evidence type="ECO:0000256" key="4">
    <source>
        <dbReference type="ARBA" id="ARBA00022676"/>
    </source>
</evidence>
<evidence type="ECO:0000256" key="6">
    <source>
        <dbReference type="ARBA" id="ARBA00031036"/>
    </source>
</evidence>
<dbReference type="PIRSF" id="PIRSF000477">
    <property type="entry name" value="PurNPase"/>
    <property type="match status" value="1"/>
</dbReference>
<dbReference type="InterPro" id="IPR011268">
    <property type="entry name" value="Purine_phosphorylase"/>
</dbReference>
<dbReference type="InterPro" id="IPR035994">
    <property type="entry name" value="Nucleoside_phosphorylase_sf"/>
</dbReference>
<dbReference type="PANTHER" id="PTHR11904:SF9">
    <property type="entry name" value="PURINE NUCLEOSIDE PHOSPHORYLASE-RELATED"/>
    <property type="match status" value="1"/>
</dbReference>
<dbReference type="EMBL" id="CAFAAG010000003">
    <property type="protein sequence ID" value="CAB4783984.1"/>
    <property type="molecule type" value="Genomic_DNA"/>
</dbReference>
<evidence type="ECO:0000256" key="5">
    <source>
        <dbReference type="ARBA" id="ARBA00022679"/>
    </source>
</evidence>
<dbReference type="SUPFAM" id="SSF53167">
    <property type="entry name" value="Purine and uridine phosphorylases"/>
    <property type="match status" value="1"/>
</dbReference>
<dbReference type="PANTHER" id="PTHR11904">
    <property type="entry name" value="METHYLTHIOADENOSINE/PURINE NUCLEOSIDE PHOSPHORYLASE"/>
    <property type="match status" value="1"/>
</dbReference>
<feature type="domain" description="Nucleoside phosphorylase" evidence="7">
    <location>
        <begin position="34"/>
        <end position="281"/>
    </location>
</feature>
<accession>A0A6J6WKV3</accession>
<evidence type="ECO:0000256" key="1">
    <source>
        <dbReference type="ARBA" id="ARBA00005058"/>
    </source>
</evidence>
<comment type="pathway">
    <text evidence="1">Purine metabolism; purine nucleoside salvage.</text>
</comment>
<proteinExistence type="inferred from homology"/>
<dbReference type="CDD" id="cd09009">
    <property type="entry name" value="PNP-EcPNPII_like"/>
    <property type="match status" value="1"/>
</dbReference>
<keyword evidence="4" id="KW-0328">Glycosyltransferase</keyword>
<keyword evidence="5" id="KW-0808">Transferase</keyword>
<dbReference type="NCBIfam" id="NF006054">
    <property type="entry name" value="PRK08202.1"/>
    <property type="match status" value="1"/>
</dbReference>
<sequence length="291" mass="30696">MDQLMDQIVNEAFALANRSAEAVRAQFGDEHDVLVVLGSGWADAVGLLEEVSETPVQSINVADIPGFTRPSAIGHGGALKSITIGSTRVLLLTGRTHLYEGHGVHAVVHGVRVANALGCKIALLTNGAGCLQKEWTIGEPVVIKDHINMTGHSPLTGDNPPAPLAGRFVDLTDAYNSSLRSLVRNVSPNINEAVYFGFHGPHFETPAEIRAIGTLGADMVGMSTVLETIAARHLGMRVLALSLATNLAAGINPQPLSGEDVLQVGKESAQRVGALLRDVLKQIDATKATKF</sequence>
<evidence type="ECO:0000256" key="2">
    <source>
        <dbReference type="ARBA" id="ARBA00006751"/>
    </source>
</evidence>